<protein>
    <submittedName>
        <fullName evidence="2">GNAT-family acetyltransferase</fullName>
        <ecNumber evidence="2">2.3.-.-</ecNumber>
    </submittedName>
</protein>
<dbReference type="InterPro" id="IPR000182">
    <property type="entry name" value="GNAT_dom"/>
</dbReference>
<evidence type="ECO:0000259" key="1">
    <source>
        <dbReference type="PROSITE" id="PS51186"/>
    </source>
</evidence>
<name>A0ABP1U7T9_GLUAR</name>
<dbReference type="Pfam" id="PF00583">
    <property type="entry name" value="Acetyltransf_1"/>
    <property type="match status" value="1"/>
</dbReference>
<dbReference type="SUPFAM" id="SSF55729">
    <property type="entry name" value="Acyl-CoA N-acyltransferases (Nat)"/>
    <property type="match status" value="1"/>
</dbReference>
<dbReference type="PANTHER" id="PTHR43138:SF1">
    <property type="entry name" value="N-ACETYLTRANSFERASE ACA1"/>
    <property type="match status" value="1"/>
</dbReference>
<dbReference type="Gene3D" id="3.40.630.30">
    <property type="match status" value="1"/>
</dbReference>
<dbReference type="PANTHER" id="PTHR43138">
    <property type="entry name" value="ACETYLTRANSFERASE, GNAT FAMILY"/>
    <property type="match status" value="1"/>
</dbReference>
<dbReference type="RefSeq" id="WP_013350149.1">
    <property type="nucleotide sequence ID" value="NC_014550.1"/>
</dbReference>
<sequence length="169" mass="18694">MQIRTSTAGDWPEIFSFYQKIMDEGQTYAFPLNQALEEARPWWMEQPPGQTVVAVADKRIIGSAKMGPNKPGAGSHIATASFLVDPQARNRGVGRSLGQYVIDWARRENYHGIQFNAVVETNEPAVHLWQSLGFKILGTVPGSFNHPTKGLVGQHFMFLDLRPAPASSS</sequence>
<dbReference type="InterPro" id="IPR052742">
    <property type="entry name" value="Mito_N-acetyltransferase"/>
</dbReference>
<reference evidence="3" key="2">
    <citation type="submission" date="2010-07" db="EMBL/GenBank/DDBJ databases">
        <title>Complete genome sequence of Arthrobacter arilaitensis (strain DSM 16368 / CIP 108037 / JCM 13566 / Re117).</title>
        <authorList>
            <person name="Genoscope."/>
        </authorList>
    </citation>
    <scope>NUCLEOTIDE SEQUENCE [LARGE SCALE GENOMIC DNA]</scope>
    <source>
        <strain evidence="3">DSM 16368 / CIP 108037 / IAM 15318 / JCM 13566 / Re117</strain>
    </source>
</reference>
<keyword evidence="3" id="KW-1185">Reference proteome</keyword>
<dbReference type="InterPro" id="IPR016181">
    <property type="entry name" value="Acyl_CoA_acyltransferase"/>
</dbReference>
<feature type="domain" description="N-acetyltransferase" evidence="1">
    <location>
        <begin position="1"/>
        <end position="165"/>
    </location>
</feature>
<dbReference type="PROSITE" id="PS51186">
    <property type="entry name" value="GNAT"/>
    <property type="match status" value="1"/>
</dbReference>
<dbReference type="GeneID" id="303186405"/>
<gene>
    <name evidence="2" type="ordered locus">AARI_28300</name>
</gene>
<accession>A0ABP1U7T9</accession>
<evidence type="ECO:0000313" key="2">
    <source>
        <dbReference type="EMBL" id="CBT77035.1"/>
    </source>
</evidence>
<evidence type="ECO:0000313" key="3">
    <source>
        <dbReference type="Proteomes" id="UP000006878"/>
    </source>
</evidence>
<dbReference type="EMBL" id="FQ311875">
    <property type="protein sequence ID" value="CBT77035.1"/>
    <property type="molecule type" value="Genomic_DNA"/>
</dbReference>
<proteinExistence type="predicted"/>
<dbReference type="GO" id="GO:0016746">
    <property type="term" value="F:acyltransferase activity"/>
    <property type="evidence" value="ECO:0007669"/>
    <property type="project" value="UniProtKB-KW"/>
</dbReference>
<keyword evidence="2" id="KW-0808">Transferase</keyword>
<dbReference type="EC" id="2.3.-.-" evidence="2"/>
<dbReference type="Proteomes" id="UP000006878">
    <property type="component" value="Chromosome"/>
</dbReference>
<dbReference type="CDD" id="cd04301">
    <property type="entry name" value="NAT_SF"/>
    <property type="match status" value="1"/>
</dbReference>
<reference evidence="3" key="1">
    <citation type="journal article" date="2010" name="PLoS ONE">
        <title>The Arthrobacter arilaitensis Re117 genome sequence reveals its genetic adaptation to the surface of cheese.</title>
        <authorList>
            <person name="Monnet C."/>
            <person name="Loux V."/>
            <person name="Gibrat J.F."/>
            <person name="Spinnler E."/>
            <person name="Barbe V."/>
            <person name="Vacherie B."/>
            <person name="Gavory F."/>
            <person name="Gourbeyre E."/>
            <person name="Siguier P."/>
            <person name="Chandler M."/>
            <person name="Elleuch R."/>
            <person name="Irlinger F."/>
            <person name="Vallaeys T."/>
        </authorList>
    </citation>
    <scope>NUCLEOTIDE SEQUENCE</scope>
    <source>
        <strain evidence="3">DSM 16368 / CIP 108037 / IAM 15318 / JCM 13566 / Re117</strain>
    </source>
</reference>
<keyword evidence="2" id="KW-0012">Acyltransferase</keyword>
<organism evidence="2 3">
    <name type="scientific">Glutamicibacter arilaitensis (strain DSM 16368 / CIP 108037 / IAM 15318 / JCM 13566 / NCIMB 14258 / Re117)</name>
    <name type="common">Arthrobacter arilaitensis</name>
    <dbReference type="NCBI Taxonomy" id="861360"/>
    <lineage>
        <taxon>Bacteria</taxon>
        <taxon>Bacillati</taxon>
        <taxon>Actinomycetota</taxon>
        <taxon>Actinomycetes</taxon>
        <taxon>Micrococcales</taxon>
        <taxon>Micrococcaceae</taxon>
        <taxon>Glutamicibacter</taxon>
    </lineage>
</organism>